<feature type="region of interest" description="Disordered" evidence="1">
    <location>
        <begin position="18"/>
        <end position="37"/>
    </location>
</feature>
<dbReference type="EMBL" id="JACBYR010000001">
    <property type="protein sequence ID" value="NYE84778.1"/>
    <property type="molecule type" value="Genomic_DNA"/>
</dbReference>
<name>A0A7Y9LPP9_9BURK</name>
<proteinExistence type="predicted"/>
<dbReference type="AlphaFoldDB" id="A0A7Y9LPP9"/>
<evidence type="ECO:0000313" key="3">
    <source>
        <dbReference type="Proteomes" id="UP000542125"/>
    </source>
</evidence>
<evidence type="ECO:0000313" key="2">
    <source>
        <dbReference type="EMBL" id="NYE84778.1"/>
    </source>
</evidence>
<gene>
    <name evidence="2" type="ORF">FHW18_004049</name>
</gene>
<keyword evidence="3" id="KW-1185">Reference proteome</keyword>
<accession>A0A7Y9LPP9</accession>
<reference evidence="2 3" key="1">
    <citation type="submission" date="2020-07" db="EMBL/GenBank/DDBJ databases">
        <title>Genomic Encyclopedia of Type Strains, Phase IV (KMG-V): Genome sequencing to study the core and pangenomes of soil and plant-associated prokaryotes.</title>
        <authorList>
            <person name="Whitman W."/>
        </authorList>
    </citation>
    <scope>NUCLEOTIDE SEQUENCE [LARGE SCALE GENOMIC DNA]</scope>
    <source>
        <strain evidence="2 3">SAS40</strain>
    </source>
</reference>
<protein>
    <submittedName>
        <fullName evidence="2">Uncharacterized protein</fullName>
    </submittedName>
</protein>
<dbReference type="Proteomes" id="UP000542125">
    <property type="component" value="Unassembled WGS sequence"/>
</dbReference>
<evidence type="ECO:0000256" key="1">
    <source>
        <dbReference type="SAM" id="MobiDB-lite"/>
    </source>
</evidence>
<sequence length="48" mass="5209">MAIALGGIIDAFRLNPSSNNASSNNASHNNAFPKSKTPRSVRYEGFWV</sequence>
<organism evidence="2 3">
    <name type="scientific">Pigmentiphaga litoralis</name>
    <dbReference type="NCBI Taxonomy" id="516702"/>
    <lineage>
        <taxon>Bacteria</taxon>
        <taxon>Pseudomonadati</taxon>
        <taxon>Pseudomonadota</taxon>
        <taxon>Betaproteobacteria</taxon>
        <taxon>Burkholderiales</taxon>
        <taxon>Alcaligenaceae</taxon>
        <taxon>Pigmentiphaga</taxon>
    </lineage>
</organism>
<feature type="compositionally biased region" description="Low complexity" evidence="1">
    <location>
        <begin position="18"/>
        <end position="31"/>
    </location>
</feature>
<comment type="caution">
    <text evidence="2">The sequence shown here is derived from an EMBL/GenBank/DDBJ whole genome shotgun (WGS) entry which is preliminary data.</text>
</comment>